<dbReference type="InterPro" id="IPR011856">
    <property type="entry name" value="tRNA_endonuc-like_dom_sf"/>
</dbReference>
<dbReference type="EMBL" id="JBBKTX010000020">
    <property type="protein sequence ID" value="MFK4753817.1"/>
    <property type="molecule type" value="Genomic_DNA"/>
</dbReference>
<dbReference type="NCBIfam" id="NF009150">
    <property type="entry name" value="PRK12497.1-3"/>
    <property type="match status" value="1"/>
</dbReference>
<organism evidence="3 4">
    <name type="scientific">Oceanobacter antarcticus</name>
    <dbReference type="NCBI Taxonomy" id="3133425"/>
    <lineage>
        <taxon>Bacteria</taxon>
        <taxon>Pseudomonadati</taxon>
        <taxon>Pseudomonadota</taxon>
        <taxon>Gammaproteobacteria</taxon>
        <taxon>Oceanospirillales</taxon>
        <taxon>Oceanospirillaceae</taxon>
        <taxon>Oceanobacter</taxon>
    </lineage>
</organism>
<comment type="caution">
    <text evidence="3">The sequence shown here is derived from an EMBL/GenBank/DDBJ whole genome shotgun (WGS) entry which is preliminary data.</text>
</comment>
<dbReference type="PANTHER" id="PTHR34039">
    <property type="entry name" value="UPF0102 PROTEIN YRAN"/>
    <property type="match status" value="1"/>
</dbReference>
<gene>
    <name evidence="3" type="ORF">WG929_15480</name>
</gene>
<dbReference type="PANTHER" id="PTHR34039:SF1">
    <property type="entry name" value="UPF0102 PROTEIN YRAN"/>
    <property type="match status" value="1"/>
</dbReference>
<dbReference type="HAMAP" id="MF_00048">
    <property type="entry name" value="UPF0102"/>
    <property type="match status" value="1"/>
</dbReference>
<name>A0ABW8NLR7_9GAMM</name>
<reference evidence="3 4" key="1">
    <citation type="submission" date="2024-03" db="EMBL/GenBank/DDBJ databases">
        <title>High-quality draft genome sequence of Oceanobacter sp. wDCs-4.</title>
        <authorList>
            <person name="Dong C."/>
        </authorList>
    </citation>
    <scope>NUCLEOTIDE SEQUENCE [LARGE SCALE GENOMIC DNA]</scope>
    <source>
        <strain evidence="4">wDCs-4</strain>
    </source>
</reference>
<evidence type="ECO:0000256" key="2">
    <source>
        <dbReference type="HAMAP-Rule" id="MF_00048"/>
    </source>
</evidence>
<evidence type="ECO:0000313" key="4">
    <source>
        <dbReference type="Proteomes" id="UP001620597"/>
    </source>
</evidence>
<dbReference type="Pfam" id="PF02021">
    <property type="entry name" value="UPF0102"/>
    <property type="match status" value="1"/>
</dbReference>
<proteinExistence type="inferred from homology"/>
<dbReference type="NCBIfam" id="TIGR00252">
    <property type="entry name" value="YraN family protein"/>
    <property type="match status" value="1"/>
</dbReference>
<evidence type="ECO:0000313" key="3">
    <source>
        <dbReference type="EMBL" id="MFK4753817.1"/>
    </source>
</evidence>
<dbReference type="InterPro" id="IPR011335">
    <property type="entry name" value="Restrct_endonuc-II-like"/>
</dbReference>
<dbReference type="Proteomes" id="UP001620597">
    <property type="component" value="Unassembled WGS sequence"/>
</dbReference>
<evidence type="ECO:0000256" key="1">
    <source>
        <dbReference type="ARBA" id="ARBA00006738"/>
    </source>
</evidence>
<keyword evidence="4" id="KW-1185">Reference proteome</keyword>
<dbReference type="Gene3D" id="3.40.1350.10">
    <property type="match status" value="1"/>
</dbReference>
<accession>A0ABW8NLR7</accession>
<protein>
    <recommendedName>
        <fullName evidence="2">UPF0102 protein WG929_15480</fullName>
    </recommendedName>
</protein>
<dbReference type="RefSeq" id="WP_416206809.1">
    <property type="nucleotide sequence ID" value="NZ_JBBKTX010000020.1"/>
</dbReference>
<sequence length="120" mass="13938">MAIHQVSRRAMGQQIEAAAEQFLRGHGLEFEARNYYTRRGEIDLIFRHNNVLVFIEVRYRKRNSYGSGAETVTVSKQQKLRLAAEHYLQQQYAQPLPDCRFDVLSGCGDPVTFDWIQNAF</sequence>
<dbReference type="SUPFAM" id="SSF52980">
    <property type="entry name" value="Restriction endonuclease-like"/>
    <property type="match status" value="1"/>
</dbReference>
<dbReference type="InterPro" id="IPR003509">
    <property type="entry name" value="UPF0102_YraN-like"/>
</dbReference>
<comment type="similarity">
    <text evidence="1 2">Belongs to the UPF0102 family.</text>
</comment>